<sequence length="60" mass="6669">SSYSAEGAFFPNRRTSWAEKKLNTETFGVPGRFLSGRGFRGHGRRATERRALPQIGSGRV</sequence>
<dbReference type="EMBL" id="HADW01010163">
    <property type="protein sequence ID" value="SBP11563.1"/>
    <property type="molecule type" value="Transcribed_RNA"/>
</dbReference>
<feature type="non-terminal residue" evidence="2">
    <location>
        <position position="1"/>
    </location>
</feature>
<reference evidence="2" key="1">
    <citation type="submission" date="2016-05" db="EMBL/GenBank/DDBJ databases">
        <authorList>
            <person name="Lavstsen T."/>
            <person name="Jespersen J.S."/>
        </authorList>
    </citation>
    <scope>NUCLEOTIDE SEQUENCE</scope>
    <source>
        <tissue evidence="2">Brain</tissue>
    </source>
</reference>
<evidence type="ECO:0000313" key="2">
    <source>
        <dbReference type="EMBL" id="SBP11563.1"/>
    </source>
</evidence>
<organism evidence="2">
    <name type="scientific">Iconisemion striatum</name>
    <dbReference type="NCBI Taxonomy" id="60296"/>
    <lineage>
        <taxon>Eukaryota</taxon>
        <taxon>Metazoa</taxon>
        <taxon>Chordata</taxon>
        <taxon>Craniata</taxon>
        <taxon>Vertebrata</taxon>
        <taxon>Euteleostomi</taxon>
        <taxon>Actinopterygii</taxon>
        <taxon>Neopterygii</taxon>
        <taxon>Teleostei</taxon>
        <taxon>Neoteleostei</taxon>
        <taxon>Acanthomorphata</taxon>
        <taxon>Ovalentaria</taxon>
        <taxon>Atherinomorphae</taxon>
        <taxon>Cyprinodontiformes</taxon>
        <taxon>Nothobranchiidae</taxon>
        <taxon>Iconisemion</taxon>
    </lineage>
</organism>
<accession>A0A1A7X0S6</accession>
<name>A0A1A7X0S6_9TELE</name>
<proteinExistence type="predicted"/>
<protein>
    <submittedName>
        <fullName evidence="2">LSM14B, SCD6 homolog B</fullName>
    </submittedName>
</protein>
<gene>
    <name evidence="2" type="primary">LSM14B</name>
</gene>
<feature type="region of interest" description="Disordered" evidence="1">
    <location>
        <begin position="38"/>
        <end position="60"/>
    </location>
</feature>
<dbReference type="AlphaFoldDB" id="A0A1A7X0S6"/>
<evidence type="ECO:0000256" key="1">
    <source>
        <dbReference type="SAM" id="MobiDB-lite"/>
    </source>
</evidence>
<reference evidence="2" key="2">
    <citation type="submission" date="2016-06" db="EMBL/GenBank/DDBJ databases">
        <title>The genome of a short-lived fish provides insights into sex chromosome evolution and the genetic control of aging.</title>
        <authorList>
            <person name="Reichwald K."/>
            <person name="Felder M."/>
            <person name="Petzold A."/>
            <person name="Koch P."/>
            <person name="Groth M."/>
            <person name="Platzer M."/>
        </authorList>
    </citation>
    <scope>NUCLEOTIDE SEQUENCE</scope>
    <source>
        <tissue evidence="2">Brain</tissue>
    </source>
</reference>